<dbReference type="InterPro" id="IPR058852">
    <property type="entry name" value="HTH_77"/>
</dbReference>
<keyword evidence="3" id="KW-1185">Reference proteome</keyword>
<evidence type="ECO:0000313" key="3">
    <source>
        <dbReference type="Proteomes" id="UP001589627"/>
    </source>
</evidence>
<evidence type="ECO:0000313" key="2">
    <source>
        <dbReference type="EMBL" id="MFB9840431.1"/>
    </source>
</evidence>
<dbReference type="SUPFAM" id="SSF48452">
    <property type="entry name" value="TPR-like"/>
    <property type="match status" value="1"/>
</dbReference>
<dbReference type="PANTHER" id="PTHR47691">
    <property type="entry name" value="REGULATOR-RELATED"/>
    <property type="match status" value="1"/>
</dbReference>
<evidence type="ECO:0000259" key="1">
    <source>
        <dbReference type="Pfam" id="PF25872"/>
    </source>
</evidence>
<name>A0ABV5YZD0_9ACTN</name>
<dbReference type="Gene3D" id="1.25.40.10">
    <property type="entry name" value="Tetratricopeptide repeat domain"/>
    <property type="match status" value="1"/>
</dbReference>
<dbReference type="Pfam" id="PF25872">
    <property type="entry name" value="HTH_77"/>
    <property type="match status" value="1"/>
</dbReference>
<feature type="non-terminal residue" evidence="2">
    <location>
        <position position="1"/>
    </location>
</feature>
<dbReference type="Proteomes" id="UP001589627">
    <property type="component" value="Unassembled WGS sequence"/>
</dbReference>
<dbReference type="EMBL" id="JBHLZP010001083">
    <property type="protein sequence ID" value="MFB9840431.1"/>
    <property type="molecule type" value="Genomic_DNA"/>
</dbReference>
<accession>A0ABV5YZD0</accession>
<protein>
    <submittedName>
        <fullName evidence="2">AfsR/SARP family transcriptional regulator</fullName>
    </submittedName>
</protein>
<feature type="non-terminal residue" evidence="2">
    <location>
        <position position="383"/>
    </location>
</feature>
<comment type="caution">
    <text evidence="2">The sequence shown here is derived from an EMBL/GenBank/DDBJ whole genome shotgun (WGS) entry which is preliminary data.</text>
</comment>
<dbReference type="PANTHER" id="PTHR47691:SF3">
    <property type="entry name" value="HTH-TYPE TRANSCRIPTIONAL REGULATOR RV0890C-RELATED"/>
    <property type="match status" value="1"/>
</dbReference>
<reference evidence="2 3" key="1">
    <citation type="submission" date="2024-09" db="EMBL/GenBank/DDBJ databases">
        <authorList>
            <person name="Sun Q."/>
            <person name="Mori K."/>
        </authorList>
    </citation>
    <scope>NUCLEOTIDE SEQUENCE [LARGE SCALE GENOMIC DNA]</scope>
    <source>
        <strain evidence="2 3">TBRC 0563</strain>
    </source>
</reference>
<gene>
    <name evidence="2" type="ORF">ACFFNX_50635</name>
</gene>
<dbReference type="InterPro" id="IPR011990">
    <property type="entry name" value="TPR-like_helical_dom_sf"/>
</dbReference>
<feature type="domain" description="Winged helix-turn-helix" evidence="1">
    <location>
        <begin position="22"/>
        <end position="91"/>
    </location>
</feature>
<sequence>DRTKAPRHRTLRAVVDWSWDLLGEDERTLARRLTVFACGATPAAAARVCGLPAEDVDDLLADLVDKSLVEDAGGRYRMLDTIRVFCAGRLAEAGEDESTHAAHAAYFLDLAETAEPYLRRTEQVDWLVRLDAEHGNLMAALRWAVHADPSLALRLLTAVGSYWWLRGLRSEGVPIALELLDVIGPEPPAGLEEEYLFAILTAVIGGSRDSRVRDLQPSVDALIASRLAAGERRPLRPVVTVMWALGIGPSAANVELQERLMSHDPWSLALRHLGWGYILLFRGDVDGAEAEFTAGAEGFRAVGDRWGLAGILSALARLVAWRGDDRRSLALADEAFELVHRLDAAEDMADLLCLRAEGLGRAGDAAGARSCYARAGEFARRSG</sequence>
<proteinExistence type="predicted"/>
<organism evidence="2 3">
    <name type="scientific">Actinoallomurus acaciae</name>
    <dbReference type="NCBI Taxonomy" id="502577"/>
    <lineage>
        <taxon>Bacteria</taxon>
        <taxon>Bacillati</taxon>
        <taxon>Actinomycetota</taxon>
        <taxon>Actinomycetes</taxon>
        <taxon>Streptosporangiales</taxon>
        <taxon>Thermomonosporaceae</taxon>
        <taxon>Actinoallomurus</taxon>
    </lineage>
</organism>